<protein>
    <submittedName>
        <fullName evidence="3">Enolase C-terminal domain-like protein</fullName>
    </submittedName>
</protein>
<evidence type="ECO:0000256" key="1">
    <source>
        <dbReference type="SAM" id="SignalP"/>
    </source>
</evidence>
<dbReference type="InterPro" id="IPR029065">
    <property type="entry name" value="Enolase_C-like"/>
</dbReference>
<reference evidence="3 4" key="1">
    <citation type="submission" date="2024-04" db="EMBL/GenBank/DDBJ databases">
        <title>Luteolibacter sp. isolated from soil.</title>
        <authorList>
            <person name="An J."/>
        </authorList>
    </citation>
    <scope>NUCLEOTIDE SEQUENCE [LARGE SCALE GENOMIC DNA]</scope>
    <source>
        <strain evidence="3 4">Y139</strain>
    </source>
</reference>
<evidence type="ECO:0000313" key="3">
    <source>
        <dbReference type="EMBL" id="MEK7948923.1"/>
    </source>
</evidence>
<dbReference type="InterPro" id="IPR036849">
    <property type="entry name" value="Enolase-like_C_sf"/>
</dbReference>
<dbReference type="Proteomes" id="UP001371305">
    <property type="component" value="Unassembled WGS sequence"/>
</dbReference>
<sequence>MVSSRRTFLKSSALCATGIASAQVPGIVVKLPVGVRVGQVEFAFEEFKYRMPYKFGGTAVDRVTLLNVTVEVVSPSGKVTKGFGSMPMGNVWSFPSKTIPYDETLQAMKALVPKIAAITRAFTESAHPIEINHQLEPEYLKAAADVSQELKLETPIPKLCTQVVASAFDAALHDAFGKSLGLNCYKTYTPELIGHDLSRYLGADFKGDSLQAHVTEKPRDWVWLFHSVGGLDAVVESELKERVNDGMPETLAEWIRRDGLQRIKIKLQGGNLEWDIERTVSIDRVARETRPDVEWAYCCDFNEACANVDYVLEFLAKVKERAPKGFESILYLEQPTRRDLKADSGNHMHKAAKLRPVVIDESLTDLEALLLAREMGYTGACLKACKGQSHAVLMAAAGRKYEMFLCVQDLTCPGASLVHSAGIASHFAGLSTIESNARQYVPAANAGWTERFPGLFDTRDGKLATAQLTGPGLGAVS</sequence>
<keyword evidence="1" id="KW-0732">Signal</keyword>
<feature type="domain" description="Enolase C-terminal" evidence="2">
    <location>
        <begin position="249"/>
        <end position="475"/>
    </location>
</feature>
<dbReference type="Pfam" id="PF13378">
    <property type="entry name" value="MR_MLE_C"/>
    <property type="match status" value="1"/>
</dbReference>
<name>A0ABU9AMW9_9BACT</name>
<organism evidence="3 4">
    <name type="scientific">Luteolibacter soli</name>
    <dbReference type="NCBI Taxonomy" id="3135280"/>
    <lineage>
        <taxon>Bacteria</taxon>
        <taxon>Pseudomonadati</taxon>
        <taxon>Verrucomicrobiota</taxon>
        <taxon>Verrucomicrobiia</taxon>
        <taxon>Verrucomicrobiales</taxon>
        <taxon>Verrucomicrobiaceae</taxon>
        <taxon>Luteolibacter</taxon>
    </lineage>
</organism>
<dbReference type="Gene3D" id="3.20.20.120">
    <property type="entry name" value="Enolase-like C-terminal domain"/>
    <property type="match status" value="1"/>
</dbReference>
<dbReference type="RefSeq" id="WP_341402265.1">
    <property type="nucleotide sequence ID" value="NZ_JBBUKT010000001.1"/>
</dbReference>
<dbReference type="EMBL" id="JBBUKT010000001">
    <property type="protein sequence ID" value="MEK7948923.1"/>
    <property type="molecule type" value="Genomic_DNA"/>
</dbReference>
<keyword evidence="4" id="KW-1185">Reference proteome</keyword>
<comment type="caution">
    <text evidence="3">The sequence shown here is derived from an EMBL/GenBank/DDBJ whole genome shotgun (WGS) entry which is preliminary data.</text>
</comment>
<gene>
    <name evidence="3" type="ORF">WKV53_00365</name>
</gene>
<evidence type="ECO:0000313" key="4">
    <source>
        <dbReference type="Proteomes" id="UP001371305"/>
    </source>
</evidence>
<dbReference type="SUPFAM" id="SSF51604">
    <property type="entry name" value="Enolase C-terminal domain-like"/>
    <property type="match status" value="1"/>
</dbReference>
<accession>A0ABU9AMW9</accession>
<feature type="signal peptide" evidence="1">
    <location>
        <begin position="1"/>
        <end position="22"/>
    </location>
</feature>
<feature type="chain" id="PRO_5045255451" evidence="1">
    <location>
        <begin position="23"/>
        <end position="477"/>
    </location>
</feature>
<evidence type="ECO:0000259" key="2">
    <source>
        <dbReference type="Pfam" id="PF13378"/>
    </source>
</evidence>
<proteinExistence type="predicted"/>